<gene>
    <name evidence="2" type="ORF">DFP75_101572</name>
</gene>
<dbReference type="Proteomes" id="UP000247551">
    <property type="component" value="Unassembled WGS sequence"/>
</dbReference>
<dbReference type="InterPro" id="IPR010865">
    <property type="entry name" value="DUF1499"/>
</dbReference>
<name>A0A318V7D8_9GAMM</name>
<feature type="transmembrane region" description="Helical" evidence="1">
    <location>
        <begin position="44"/>
        <end position="61"/>
    </location>
</feature>
<evidence type="ECO:0000313" key="2">
    <source>
        <dbReference type="EMBL" id="PYF84534.1"/>
    </source>
</evidence>
<organism evidence="2 3">
    <name type="scientific">Marinomonas alcarazii</name>
    <dbReference type="NCBI Taxonomy" id="491949"/>
    <lineage>
        <taxon>Bacteria</taxon>
        <taxon>Pseudomonadati</taxon>
        <taxon>Pseudomonadota</taxon>
        <taxon>Gammaproteobacteria</taxon>
        <taxon>Oceanospirillales</taxon>
        <taxon>Oceanospirillaceae</taxon>
        <taxon>Marinomonas</taxon>
    </lineage>
</organism>
<feature type="transmembrane region" description="Helical" evidence="1">
    <location>
        <begin position="73"/>
        <end position="93"/>
    </location>
</feature>
<dbReference type="RefSeq" id="WP_110572020.1">
    <property type="nucleotide sequence ID" value="NZ_QKLW01000001.1"/>
</dbReference>
<evidence type="ECO:0000313" key="3">
    <source>
        <dbReference type="Proteomes" id="UP000247551"/>
    </source>
</evidence>
<dbReference type="Pfam" id="PF07386">
    <property type="entry name" value="DUF1499"/>
    <property type="match status" value="1"/>
</dbReference>
<sequence length="253" mass="28480">MSRYISPVLYILLMLVGCVAFISIAGVRVGIFEPLTGFSMLRKSVFASLVLSILAAISMGACRKEKNVGVQRFFFLVLIVSFLYSAMWIVFYFQRAELPNINDITTDTQNPPTYLNVNFIRNSKENDLSYNTDWASIQDEYYPDVKPLFSKKDPATVFAAVSNLVEEREWEVVATYSGAGIIEATARTPIFGFRDDVVIRITQEKNKVRVDMRSCSRVGDGDFGVNAERVVSFMNDLSVSLNHSPVPNVYFGR</sequence>
<protein>
    <submittedName>
        <fullName evidence="2">Uncharacterized protein DUF1499</fullName>
    </submittedName>
</protein>
<reference evidence="2 3" key="1">
    <citation type="submission" date="2018-06" db="EMBL/GenBank/DDBJ databases">
        <title>Genomic Encyclopedia of Type Strains, Phase III (KMG-III): the genomes of soil and plant-associated and newly described type strains.</title>
        <authorList>
            <person name="Whitman W."/>
        </authorList>
    </citation>
    <scope>NUCLEOTIDE SEQUENCE [LARGE SCALE GENOMIC DNA]</scope>
    <source>
        <strain evidence="2 3">CECT 7730</strain>
    </source>
</reference>
<proteinExistence type="predicted"/>
<keyword evidence="1" id="KW-1133">Transmembrane helix</keyword>
<keyword evidence="1" id="KW-0472">Membrane</keyword>
<keyword evidence="3" id="KW-1185">Reference proteome</keyword>
<dbReference type="EMBL" id="QKLW01000001">
    <property type="protein sequence ID" value="PYF84534.1"/>
    <property type="molecule type" value="Genomic_DNA"/>
</dbReference>
<accession>A0A318V7D8</accession>
<feature type="transmembrane region" description="Helical" evidence="1">
    <location>
        <begin position="7"/>
        <end position="32"/>
    </location>
</feature>
<evidence type="ECO:0000256" key="1">
    <source>
        <dbReference type="SAM" id="Phobius"/>
    </source>
</evidence>
<dbReference type="AlphaFoldDB" id="A0A318V7D8"/>
<keyword evidence="1" id="KW-0812">Transmembrane</keyword>
<comment type="caution">
    <text evidence="2">The sequence shown here is derived from an EMBL/GenBank/DDBJ whole genome shotgun (WGS) entry which is preliminary data.</text>
</comment>
<dbReference type="PROSITE" id="PS51257">
    <property type="entry name" value="PROKAR_LIPOPROTEIN"/>
    <property type="match status" value="1"/>
</dbReference>